<dbReference type="SUPFAM" id="SSF56219">
    <property type="entry name" value="DNase I-like"/>
    <property type="match status" value="1"/>
</dbReference>
<dbReference type="PROSITE" id="PS51841">
    <property type="entry name" value="LTD"/>
    <property type="match status" value="1"/>
</dbReference>
<feature type="region of interest" description="Disordered" evidence="1">
    <location>
        <begin position="852"/>
        <end position="874"/>
    </location>
</feature>
<dbReference type="NCBIfam" id="NF033681">
    <property type="entry name" value="ExeM_NucH_DNase"/>
    <property type="match status" value="1"/>
</dbReference>
<dbReference type="Gene3D" id="3.60.10.10">
    <property type="entry name" value="Endonuclease/exonuclease/phosphatase"/>
    <property type="match status" value="1"/>
</dbReference>
<dbReference type="InterPro" id="IPR047971">
    <property type="entry name" value="ExeM-like"/>
</dbReference>
<evidence type="ECO:0000256" key="1">
    <source>
        <dbReference type="SAM" id="MobiDB-lite"/>
    </source>
</evidence>
<dbReference type="OrthoDB" id="1016457at2"/>
<dbReference type="PANTHER" id="PTHR42834">
    <property type="entry name" value="ENDONUCLEASE/EXONUCLEASE/PHOSPHATASE FAMILY PROTEIN (AFU_ORTHOLOGUE AFUA_3G09210)"/>
    <property type="match status" value="1"/>
</dbReference>
<evidence type="ECO:0000256" key="2">
    <source>
        <dbReference type="SAM" id="SignalP"/>
    </source>
</evidence>
<sequence>MPRRTRPSLRRNVAVATGLALLITPLVPLSAGAATTEESTSTSAVGGLVIDEAYLKGGSANAPFANKFVELHNPTSAAVSLAGWSLQYRAGTATTVSSVGALAGTVPAGGSFLVQLSSNGTTGEALPTPDATLGLNPSGTTGTLVLADQATAVTLPTGASSVGVDGVVDLLGYGTSNTYETAVAATSGGNAVPNSLVRTGHVDTDVNAADFTVSSDVTPVNSTGGGDVPTDPEEPGEPTEPAPATEVTIAELQGTGAASPFAGQRVTTRGVVTAAYPTGGLNGYVIQTPGTGGAIDLGTHAASDAVFVFSSATASSVSIGDYVEATGEATEYFGLTELTVSSTADLTMLDAGTVTAPLPATVGFPETDAEREVLESMLLAPQGDFTVSDVYTTNQYGEVVLASGGAPLLQPTEVARPGSVGYAEQVADNAARRVVLDDGSTVNFFTAANQSIPVPYLSTEAPVTVGAPVTFDAPLVLDYRNSSWKLQPTERVTGDTPAAGLPVSFEDIREAAPDDVGGDLRLAGFNVLNYFPTTGDQLSGCTYYTDRFGEPVTVQGGCDARGAANQASFERQQAKIVAAVNGLDADVVSLEEIENSARFGQDRDAAVSTLVDALNADLGADEWAYVPSPATLPANEDVIRLAFIYKKATTRTVGESRILTDAPAFSNARQPLAQTFAPVAASDADDADFVVIANHFKSKGSGTGVDADTGDGQGASNASRVNQAEALAAFSTEVQADADTDKAFLIGDFNAYSQEDPIEVLREAGYTDLGSTETDEYSYVFGGLSGSLDHVLASPAAAEAVTGVDLWNINAGESVGLEYSRYDYNAKQLYADGPYRSSDHDPVVVGLELVSETEPGEPGGPGEPEQPGHGGGAPTLGQIVTAIVTAVIDWFRNLFGWRWR</sequence>
<keyword evidence="6" id="KW-1185">Reference proteome</keyword>
<dbReference type="InterPro" id="IPR036415">
    <property type="entry name" value="Lamin_tail_dom_sf"/>
</dbReference>
<reference evidence="5 7" key="2">
    <citation type="submission" date="2020-07" db="EMBL/GenBank/DDBJ databases">
        <title>Sequencing the genomes of 1000 actinobacteria strains.</title>
        <authorList>
            <person name="Klenk H.-P."/>
        </authorList>
    </citation>
    <scope>NUCLEOTIDE SEQUENCE [LARGE SCALE GENOMIC DNA]</scope>
    <source>
        <strain evidence="5 7">DSM 10309</strain>
    </source>
</reference>
<dbReference type="RefSeq" id="WP_146853375.1">
    <property type="nucleotide sequence ID" value="NZ_BAAAHR010000003.1"/>
</dbReference>
<dbReference type="CDD" id="cd10283">
    <property type="entry name" value="MnuA_DNase1-like"/>
    <property type="match status" value="1"/>
</dbReference>
<evidence type="ECO:0000259" key="3">
    <source>
        <dbReference type="PROSITE" id="PS51841"/>
    </source>
</evidence>
<proteinExistence type="predicted"/>
<dbReference type="InterPro" id="IPR036691">
    <property type="entry name" value="Endo/exonu/phosph_ase_sf"/>
</dbReference>
<dbReference type="Gene3D" id="2.60.40.1260">
    <property type="entry name" value="Lamin Tail domain"/>
    <property type="match status" value="1"/>
</dbReference>
<dbReference type="SUPFAM" id="SSF74853">
    <property type="entry name" value="Lamin A/C globular tail domain"/>
    <property type="match status" value="1"/>
</dbReference>
<accession>A0A7W3PJU7</accession>
<keyword evidence="2" id="KW-0732">Signal</keyword>
<name>A0A7W3PJU7_9MICO</name>
<comment type="caution">
    <text evidence="5">The sequence shown here is derived from an EMBL/GenBank/DDBJ whole genome shotgun (WGS) entry which is preliminary data.</text>
</comment>
<evidence type="ECO:0000313" key="6">
    <source>
        <dbReference type="Proteomes" id="UP000321154"/>
    </source>
</evidence>
<dbReference type="Pfam" id="PF00932">
    <property type="entry name" value="LTD"/>
    <property type="match status" value="1"/>
</dbReference>
<dbReference type="AlphaFoldDB" id="A0A7W3PJU7"/>
<dbReference type="InterPro" id="IPR001322">
    <property type="entry name" value="Lamin_tail_dom"/>
</dbReference>
<feature type="chain" id="PRO_5030992368" evidence="2">
    <location>
        <begin position="34"/>
        <end position="900"/>
    </location>
</feature>
<gene>
    <name evidence="5" type="ORF">FB463_003152</name>
    <name evidence="4" type="ORF">FFA01_08850</name>
</gene>
<dbReference type="EMBL" id="BJUV01000006">
    <property type="protein sequence ID" value="GEK82576.1"/>
    <property type="molecule type" value="Genomic_DNA"/>
</dbReference>
<reference evidence="4 6" key="1">
    <citation type="submission" date="2019-07" db="EMBL/GenBank/DDBJ databases">
        <title>Whole genome shotgun sequence of Frigoribacterium faeni NBRC 103066.</title>
        <authorList>
            <person name="Hosoyama A."/>
            <person name="Uohara A."/>
            <person name="Ohji S."/>
            <person name="Ichikawa N."/>
        </authorList>
    </citation>
    <scope>NUCLEOTIDE SEQUENCE [LARGE SCALE GENOMIC DNA]</scope>
    <source>
        <strain evidence="4 6">NBRC 103066</strain>
    </source>
</reference>
<dbReference type="PANTHER" id="PTHR42834:SF1">
    <property type="entry name" value="ENDONUCLEASE_EXONUCLEASE_PHOSPHATASE FAMILY PROTEIN (AFU_ORTHOLOGUE AFUA_3G09210)"/>
    <property type="match status" value="1"/>
</dbReference>
<dbReference type="CDD" id="cd04486">
    <property type="entry name" value="YhcR_OBF_like"/>
    <property type="match status" value="1"/>
</dbReference>
<feature type="signal peptide" evidence="2">
    <location>
        <begin position="1"/>
        <end position="33"/>
    </location>
</feature>
<dbReference type="Pfam" id="PF03372">
    <property type="entry name" value="Exo_endo_phos"/>
    <property type="match status" value="1"/>
</dbReference>
<evidence type="ECO:0000313" key="4">
    <source>
        <dbReference type="EMBL" id="GEK82576.1"/>
    </source>
</evidence>
<feature type="region of interest" description="Disordered" evidence="1">
    <location>
        <begin position="215"/>
        <end position="243"/>
    </location>
</feature>
<feature type="domain" description="LTD" evidence="3">
    <location>
        <begin position="33"/>
        <end position="175"/>
    </location>
</feature>
<dbReference type="GO" id="GO:0003824">
    <property type="term" value="F:catalytic activity"/>
    <property type="evidence" value="ECO:0007669"/>
    <property type="project" value="InterPro"/>
</dbReference>
<dbReference type="InterPro" id="IPR005135">
    <property type="entry name" value="Endo/exonuclease/phosphatase"/>
</dbReference>
<dbReference type="EMBL" id="JACGWW010000010">
    <property type="protein sequence ID" value="MBA8814875.1"/>
    <property type="molecule type" value="Genomic_DNA"/>
</dbReference>
<protein>
    <submittedName>
        <fullName evidence="5">Putative extracellular nuclease</fullName>
    </submittedName>
</protein>
<evidence type="ECO:0000313" key="7">
    <source>
        <dbReference type="Proteomes" id="UP000522688"/>
    </source>
</evidence>
<dbReference type="Proteomes" id="UP000522688">
    <property type="component" value="Unassembled WGS sequence"/>
</dbReference>
<feature type="compositionally biased region" description="Gly residues" evidence="1">
    <location>
        <begin position="857"/>
        <end position="874"/>
    </location>
</feature>
<evidence type="ECO:0000313" key="5">
    <source>
        <dbReference type="EMBL" id="MBA8814875.1"/>
    </source>
</evidence>
<organism evidence="5 7">
    <name type="scientific">Frigoribacterium faeni</name>
    <dbReference type="NCBI Taxonomy" id="145483"/>
    <lineage>
        <taxon>Bacteria</taxon>
        <taxon>Bacillati</taxon>
        <taxon>Actinomycetota</taxon>
        <taxon>Actinomycetes</taxon>
        <taxon>Micrococcales</taxon>
        <taxon>Microbacteriaceae</taxon>
        <taxon>Frigoribacterium</taxon>
    </lineage>
</organism>
<dbReference type="Proteomes" id="UP000321154">
    <property type="component" value="Unassembled WGS sequence"/>
</dbReference>